<dbReference type="PRINTS" id="PR00068">
    <property type="entry name" value="CUZNDISMTASE"/>
</dbReference>
<keyword evidence="5" id="KW-0560">Oxidoreductase</keyword>
<dbReference type="SUPFAM" id="SSF49329">
    <property type="entry name" value="Cu,Zn superoxide dismutase-like"/>
    <property type="match status" value="1"/>
</dbReference>
<evidence type="ECO:0000256" key="4">
    <source>
        <dbReference type="ARBA" id="ARBA00022862"/>
    </source>
</evidence>
<feature type="region of interest" description="Disordered" evidence="7">
    <location>
        <begin position="587"/>
        <end position="610"/>
    </location>
</feature>
<feature type="compositionally biased region" description="Basic and acidic residues" evidence="7">
    <location>
        <begin position="2024"/>
        <end position="2040"/>
    </location>
</feature>
<feature type="compositionally biased region" description="Basic and acidic residues" evidence="7">
    <location>
        <begin position="589"/>
        <end position="610"/>
    </location>
</feature>
<keyword evidence="2" id="KW-0479">Metal-binding</keyword>
<dbReference type="InterPro" id="IPR024134">
    <property type="entry name" value="SOD_Cu/Zn_/chaperone"/>
</dbReference>
<keyword evidence="3" id="KW-0862">Zinc</keyword>
<dbReference type="Gene3D" id="2.60.40.200">
    <property type="entry name" value="Superoxide dismutase, copper/zinc binding domain"/>
    <property type="match status" value="1"/>
</dbReference>
<evidence type="ECO:0000256" key="7">
    <source>
        <dbReference type="SAM" id="MobiDB-lite"/>
    </source>
</evidence>
<evidence type="ECO:0000256" key="6">
    <source>
        <dbReference type="ARBA" id="ARBA00049204"/>
    </source>
</evidence>
<reference evidence="10" key="1">
    <citation type="submission" date="2025-08" db="UniProtKB">
        <authorList>
            <consortium name="RefSeq"/>
        </authorList>
    </citation>
    <scope>IDENTIFICATION</scope>
</reference>
<name>A0ABM3M3C9_BICAN</name>
<dbReference type="CDD" id="cd00305">
    <property type="entry name" value="Cu-Zn_Superoxide_Dismutase"/>
    <property type="match status" value="1"/>
</dbReference>
<protein>
    <recommendedName>
        <fullName evidence="1">superoxide dismutase</fullName>
        <ecNumber evidence="1">1.15.1.1</ecNumber>
    </recommendedName>
</protein>
<accession>A0ABM3M3C9</accession>
<organism evidence="9 10">
    <name type="scientific">Bicyclus anynana</name>
    <name type="common">Squinting bush brown butterfly</name>
    <dbReference type="NCBI Taxonomy" id="110368"/>
    <lineage>
        <taxon>Eukaryota</taxon>
        <taxon>Metazoa</taxon>
        <taxon>Ecdysozoa</taxon>
        <taxon>Arthropoda</taxon>
        <taxon>Hexapoda</taxon>
        <taxon>Insecta</taxon>
        <taxon>Pterygota</taxon>
        <taxon>Neoptera</taxon>
        <taxon>Endopterygota</taxon>
        <taxon>Lepidoptera</taxon>
        <taxon>Glossata</taxon>
        <taxon>Ditrysia</taxon>
        <taxon>Papilionoidea</taxon>
        <taxon>Nymphalidae</taxon>
        <taxon>Satyrinae</taxon>
        <taxon>Satyrini</taxon>
        <taxon>Mycalesina</taxon>
        <taxon>Bicyclus</taxon>
    </lineage>
</organism>
<sequence length="2686" mass="301115">MKFYLVYKNNGLYDPMLDDSEEYVYVPTGPNELDEESNAQTQEQKDSVDQENGSSKPDKPEKDADNLEDLLKLNLNYKNVFPELNLEELPPQTKYKLPVSKYYDPEGKLVKQQEEYYKYSIIDYENIRLKLDKEKKDTQSAEVFYKKDVYDESMVEKKEVSEDSQSFSILEEEIELRKIKQTALQVIEDNISKAISKTDQLKNKTDISIQNKYQQREENDSLSKILKQTIQTERKLFDESNKEKVKSETKRVSFKDDYEVLETEMLSDDASKRDVRVSDEIKKFEKFDLPMDSKLNVEERKLLTRLDIAESIEAGTVRQRTGIFKTETDKIVTNKTERKVLETAKRDIKTNIELTKQNVYNIGFQVIPRVRNAVQFSQQSNSILKRFLLQMTKVMVTLYRFIPLHKRYNYAKVKEFYEVNKQNREYTQKIDVNNVAFSRETYADGAKEIRKQRLSGAKIAQIEGLKPAELTDRMNIVISEFLRKSGKEDLSEEAEYQQSQTTSSKSSTKDEFMSSSFDKSQTEDEFRKSSFKQNIFDKQQTGEEFVKGSPFRQKAYEKSGEYFDDALGKTAFSNKKMFEETYETQTRSFETREMKEEKRSSESKTSKVHSYDNEFTQQDNVPLTYIAIVEAHVYTNKNAIFEEQKRRMSESMKKSTESDVIYYRCEVSVFYRQFREPSLPPTVVIESIEEIPSEAVFEEEKQEILQTSSTVYEDAAKKLAVQKISEVIEPLLDIKEVKSVTIKQAYPAVERAVKVAIETSEIKEEEKSGFVEIFETDERKSRTFVEPTTKSIAETNEMFIEEESVGMIDVPLPIAQLPQPVKVERQIKTVAETSEVVIDESSVEIVDTSKTTSAIPRYTIADNLHSIAETMIAIIAEPKSESLDEVKITQEKVKIGVDEMRASEVSQVYPQEPVCEELVMSKVQSKEAKVDIYAKVVAEITEVSVSEKEQDSFDVVNITAQEPGPLREESVLYVGETEIVLPFEPSTEPFDLNKVISQQASLEIKESKGIETIITQVEEPKEKSVEALEFKEKHTQPFIEDKFLAAAETLSVLPEEPSEAIKVNENVEQHANIEVVELKTATVTSVTVEEPKQETMKTPDIVDQDPSTAFEASLLTVAENTIITPEGPHHGYLEIPTKETMRPKTLIEGALTVAETIEVGPTSPEGDFNIIEVLNHQARVSILESKSITTTFVEPQEPKEKELVVHQFIENKPHVMLQDSTLTIPTAQEILPCGPKDDDLTISKPIEEKATLDFEEIKPLSISIVTPNEPHEKSLEVLQVQKYVVEEPIFETINLSAANTTMILSEESSTAFDVTEASIQQAKISVVEQKAAEATVMLTLESREKDVIIPEITKKTPQTLLESPLLTAAHIFITVSEEKVDEIERDLSVFSKSISKIAKVTYETCQSLILTAMTVYEDAVSFVGKALFMSNQAKEVTEKSAVTAIANITSVTVTLDEGVAALTVEIKEIDSASSTISSAPSSPFIQEYVFGVAGHEYRVQSPQETSLDIKQSQKGLYGFDSADTSYTLTFEAAYVDEKEVFHMEEFSDNINKFWISDVKTMETLESSDARLHLTNLSVSAISDAQSKVSVQDSAVIVKSRSQSFDTSADFEVSLQSVEELKVLEASDVQTAATINLKSETSFKTAENVESMAKVNIKSKSAKSYSEQSVDVAYGLTIEDEIEVDSQAVELDMQVSDAKIAKSRKRMVKKSSKLTEADIEASYNYEAGMNVESRSISKESYAAAESSVSQSKYLAMQGIHESSTVSEEFSSVESSLQSTRGSESNLAMSEKVMQAKLESSSISQSSAMSIEASNLSTESYATEVGISEVSSKQAKQTMAVEKSLSKTQVGAKIGSQLSLEAGFKTIECIADGVRSPSPEDIPSPQRDEYIFRLLTEEPEETTFIPRDCSFTPESVHEEPIIPVKGMIPHIDTKFVRILYSPPLDTPPASQWKKEPVFTKPGLKGGSETPEFTKEEILEIGRKSALLASAIDKTIRSIEEYKESVGISDKKEKDTKEERNIDEENDLLKSIDSEGEKDEETDHLTKLDVRKKDKGKPLKSILSKFMNREEPIMEGKSIASEILKNVETMVDPAAPVEQQLAQMRAQMAALAELPSLINQKLESVNQQICQISMKESKKTEVIQEKKTEIVDIKEHTEETATRQNSEVVEAKMRTEETAATQNNAVEVKKRTEGRRVPIAASLRRSPQRMRRAQTAYQHFQQQYQPKFKQEERVSQKNSVEITEMGNRDSHGEGIQIRVTKPSLTGEELDVEKREELRRSLEDLRMRKSVSPAKDQFDPANPLQGNLWRPRPAPMKPEPAFGTGDVRPIYLPSKKMKLPDYDEEQITETLVGQAEVIKGKVLGVNFKKFVKPPVSLDHLKHSEVYRLVHNLDDEPKKQIDMMRPVAFAASEIRELEVLVDFSGQGDSQLVEKTLVHLKSQDGVTQAIYKDGAVVVETTLPSSVVLDMVQKTSGKRAVLQGFGESQSAVAMISSQSCCKSKVLGVIRFQQSSAGPLVGDGSVHGLAPGAHGLHVRHTGDLSMGCESIGEHYNPYNAPHGGPNDPADRRHAGDLGNIVADEEGRATFRIVDNILKIHEIVGRSIAVTERADDLGVGSSPASKIDGDSGKAVACGIIARSAGVFQNPKRICACDGVVVWDERDRPLAGKGRTSEGVGRTSESRQCATGCCKI</sequence>
<keyword evidence="9" id="KW-1185">Reference proteome</keyword>
<feature type="region of interest" description="Disordered" evidence="7">
    <location>
        <begin position="489"/>
        <end position="525"/>
    </location>
</feature>
<feature type="compositionally biased region" description="Low complexity" evidence="7">
    <location>
        <begin position="497"/>
        <end position="506"/>
    </location>
</feature>
<feature type="compositionally biased region" description="Basic and acidic residues" evidence="7">
    <location>
        <begin position="2001"/>
        <end position="2017"/>
    </location>
</feature>
<dbReference type="Pfam" id="PF00080">
    <property type="entry name" value="Sod_Cu"/>
    <property type="match status" value="1"/>
</dbReference>
<feature type="region of interest" description="Disordered" evidence="7">
    <location>
        <begin position="2001"/>
        <end position="2040"/>
    </location>
</feature>
<dbReference type="PANTHER" id="PTHR10003">
    <property type="entry name" value="SUPEROXIDE DISMUTASE CU-ZN -RELATED"/>
    <property type="match status" value="1"/>
</dbReference>
<evidence type="ECO:0000259" key="8">
    <source>
        <dbReference type="Pfam" id="PF00080"/>
    </source>
</evidence>
<feature type="region of interest" description="Disordered" evidence="7">
    <location>
        <begin position="1947"/>
        <end position="1967"/>
    </location>
</feature>
<feature type="domain" description="Superoxide dismutase copper/zinc binding" evidence="8">
    <location>
        <begin position="2499"/>
        <end position="2631"/>
    </location>
</feature>
<dbReference type="InterPro" id="IPR036423">
    <property type="entry name" value="SOD-like_Cu/Zn_dom_sf"/>
</dbReference>
<dbReference type="GeneID" id="112058522"/>
<dbReference type="EC" id="1.15.1.1" evidence="1"/>
<evidence type="ECO:0000256" key="5">
    <source>
        <dbReference type="ARBA" id="ARBA00023002"/>
    </source>
</evidence>
<keyword evidence="4" id="KW-0049">Antioxidant</keyword>
<gene>
    <name evidence="10" type="primary">LOC112058522</name>
</gene>
<feature type="region of interest" description="Disordered" evidence="7">
    <location>
        <begin position="2286"/>
        <end position="2323"/>
    </location>
</feature>
<dbReference type="InterPro" id="IPR001424">
    <property type="entry name" value="SOD_Cu_Zn_dom"/>
</dbReference>
<evidence type="ECO:0000256" key="3">
    <source>
        <dbReference type="ARBA" id="ARBA00022833"/>
    </source>
</evidence>
<dbReference type="Proteomes" id="UP001652582">
    <property type="component" value="Chromosome 27"/>
</dbReference>
<feature type="region of interest" description="Disordered" evidence="7">
    <location>
        <begin position="23"/>
        <end position="64"/>
    </location>
</feature>
<comment type="catalytic activity">
    <reaction evidence="6">
        <text>2 superoxide + 2 H(+) = H2O2 + O2</text>
        <dbReference type="Rhea" id="RHEA:20696"/>
        <dbReference type="ChEBI" id="CHEBI:15378"/>
        <dbReference type="ChEBI" id="CHEBI:15379"/>
        <dbReference type="ChEBI" id="CHEBI:16240"/>
        <dbReference type="ChEBI" id="CHEBI:18421"/>
        <dbReference type="EC" id="1.15.1.1"/>
    </reaction>
</comment>
<evidence type="ECO:0000313" key="9">
    <source>
        <dbReference type="Proteomes" id="UP001652582"/>
    </source>
</evidence>
<evidence type="ECO:0000256" key="1">
    <source>
        <dbReference type="ARBA" id="ARBA00012682"/>
    </source>
</evidence>
<evidence type="ECO:0000256" key="2">
    <source>
        <dbReference type="ARBA" id="ARBA00022723"/>
    </source>
</evidence>
<evidence type="ECO:0000313" key="10">
    <source>
        <dbReference type="RefSeq" id="XP_052745999.1"/>
    </source>
</evidence>
<proteinExistence type="predicted"/>
<dbReference type="RefSeq" id="XP_052745999.1">
    <property type="nucleotide sequence ID" value="XM_052890039.1"/>
</dbReference>